<evidence type="ECO:0000313" key="1">
    <source>
        <dbReference type="EMBL" id="MBR8668019.1"/>
    </source>
</evidence>
<dbReference type="RefSeq" id="WP_212116667.1">
    <property type="nucleotide sequence ID" value="NZ_JAGTPX020000001.1"/>
</dbReference>
<gene>
    <name evidence="1" type="ORF">KD144_00575</name>
</gene>
<proteinExistence type="predicted"/>
<accession>A0A941G8M8</accession>
<comment type="caution">
    <text evidence="1">The sequence shown here is derived from an EMBL/GenBank/DDBJ whole genome shotgun (WGS) entry which is preliminary data.</text>
</comment>
<name>A0A941G8M8_NIACI</name>
<organism evidence="1">
    <name type="scientific">Niallia circulans</name>
    <name type="common">Bacillus circulans</name>
    <dbReference type="NCBI Taxonomy" id="1397"/>
    <lineage>
        <taxon>Bacteria</taxon>
        <taxon>Bacillati</taxon>
        <taxon>Bacillota</taxon>
        <taxon>Bacilli</taxon>
        <taxon>Bacillales</taxon>
        <taxon>Bacillaceae</taxon>
        <taxon>Niallia</taxon>
    </lineage>
</organism>
<dbReference type="AlphaFoldDB" id="A0A941G8M8"/>
<reference evidence="1" key="1">
    <citation type="submission" date="2021-04" db="EMBL/GenBank/DDBJ databases">
        <title>Genomic analysis of electroactive and textile dye degrading Bacillus circulans strain: DC10 isolated from constructed wetland-microbial fuel cells treating textile dye wastewaters.</title>
        <authorList>
            <person name="Patel D.U."/>
            <person name="Desai C.R."/>
        </authorList>
    </citation>
    <scope>NUCLEOTIDE SEQUENCE</scope>
    <source>
        <strain evidence="1">DC10</strain>
    </source>
</reference>
<protein>
    <submittedName>
        <fullName evidence="1">Uncharacterized protein</fullName>
    </submittedName>
</protein>
<dbReference type="EMBL" id="JAGTPX010000001">
    <property type="protein sequence ID" value="MBR8668019.1"/>
    <property type="molecule type" value="Genomic_DNA"/>
</dbReference>
<sequence>MIEIIKLLVAPAIGLIGVLVGSRLKFKSDIKVKKEFLAREIRINKLQEISHELSEMMREVAYSVSNITKRLHNEIADGEFRNLNDEHQERLIRWKRSLNIKMVFINKDYQKRIGKFYDMSDVIDDKIFEGFHNPNTNNRRFSNDEITFDAIKKDIIQATEYVYQIIKDLNEDLLKEIEELK</sequence>